<evidence type="ECO:0000313" key="1">
    <source>
        <dbReference type="EMBL" id="TVY08006.1"/>
    </source>
</evidence>
<dbReference type="AlphaFoldDB" id="A0A559K7A4"/>
<evidence type="ECO:0000313" key="2">
    <source>
        <dbReference type="Proteomes" id="UP000317036"/>
    </source>
</evidence>
<sequence>METEHNIKLTSAEIAELWSCYMTDSMAICVLSYFLNKVEDTQIKEVIEYALGLSQKHLVDVKAIMQGENFPIPKGFTMDDVNVNAPRLYSDTFFLIYLKNLGKLGLVNYAIALGHMTREDTCKFFTDCVTNATALSNMASKVMLSKGVYIKPPHVPSTESAEFVQKESFLNGWFGDKRPLNVMEISHLYLNIQTNALGKALLIGFAQTAQNDAVRDFMIRGKEIATKHVKEFSLVLTDDDIPAPMTWDTDIMDSKEPPFSDKLLMYHTVSLIASGLGNYGFAMAQSMRRDLSAMYGALMAEIGAYADDGAKLMIEKDWLEKIPQAPDRKALIQA</sequence>
<dbReference type="Proteomes" id="UP000317036">
    <property type="component" value="Unassembled WGS sequence"/>
</dbReference>
<accession>A0A559K7A4</accession>
<gene>
    <name evidence="1" type="ORF">FPZ49_21115</name>
</gene>
<dbReference type="OrthoDB" id="1675670at2"/>
<dbReference type="Gene3D" id="1.20.1260.10">
    <property type="match status" value="2"/>
</dbReference>
<name>A0A559K7A4_9BACL</name>
<proteinExistence type="predicted"/>
<dbReference type="Pfam" id="PF11553">
    <property type="entry name" value="DUF3231"/>
    <property type="match status" value="2"/>
</dbReference>
<protein>
    <submittedName>
        <fullName evidence="1">DUF3231 family protein</fullName>
    </submittedName>
</protein>
<dbReference type="EMBL" id="VNJI01000029">
    <property type="protein sequence ID" value="TVY08006.1"/>
    <property type="molecule type" value="Genomic_DNA"/>
</dbReference>
<dbReference type="InterPro" id="IPR012347">
    <property type="entry name" value="Ferritin-like"/>
</dbReference>
<organism evidence="1 2">
    <name type="scientific">Paenibacillus cremeus</name>
    <dbReference type="NCBI Taxonomy" id="2163881"/>
    <lineage>
        <taxon>Bacteria</taxon>
        <taxon>Bacillati</taxon>
        <taxon>Bacillota</taxon>
        <taxon>Bacilli</taxon>
        <taxon>Bacillales</taxon>
        <taxon>Paenibacillaceae</taxon>
        <taxon>Paenibacillus</taxon>
    </lineage>
</organism>
<dbReference type="InterPro" id="IPR021617">
    <property type="entry name" value="DUF3231"/>
</dbReference>
<comment type="caution">
    <text evidence="1">The sequence shown here is derived from an EMBL/GenBank/DDBJ whole genome shotgun (WGS) entry which is preliminary data.</text>
</comment>
<dbReference type="RefSeq" id="WP_144850613.1">
    <property type="nucleotide sequence ID" value="NZ_VNJI01000029.1"/>
</dbReference>
<reference evidence="1 2" key="1">
    <citation type="submission" date="2019-07" db="EMBL/GenBank/DDBJ databases">
        <authorList>
            <person name="Kim J."/>
        </authorList>
    </citation>
    <scope>NUCLEOTIDE SEQUENCE [LARGE SCALE GENOMIC DNA]</scope>
    <source>
        <strain evidence="1 2">JC52</strain>
    </source>
</reference>
<keyword evidence="2" id="KW-1185">Reference proteome</keyword>